<dbReference type="Proteomes" id="UP000326924">
    <property type="component" value="Unassembled WGS sequence"/>
</dbReference>
<sequence length="176" mass="19838">MPLHQLQRSKLSTMKRNYQSSRSSTSESESDSDSDSDCESEILTLEILCEVGLNVAQFVKTDYNKEPMRPSVLSGVVYIKEILTCRNPRRALKVLRMSGPTFRTLCQWFCTKGLLRDTRNVTVEEEVVMFMAVVGKGNSNRDTQETFRHSGRERLRVGAGKTLTLTVRSALGRSPA</sequence>
<dbReference type="AlphaFoldDB" id="A0A5J5EYJ0"/>
<evidence type="ECO:0000259" key="2">
    <source>
        <dbReference type="Pfam" id="PF26138"/>
    </source>
</evidence>
<evidence type="ECO:0000313" key="3">
    <source>
        <dbReference type="EMBL" id="KAA8907603.1"/>
    </source>
</evidence>
<organism evidence="3 4">
    <name type="scientific">Sphaerosporella brunnea</name>
    <dbReference type="NCBI Taxonomy" id="1250544"/>
    <lineage>
        <taxon>Eukaryota</taxon>
        <taxon>Fungi</taxon>
        <taxon>Dikarya</taxon>
        <taxon>Ascomycota</taxon>
        <taxon>Pezizomycotina</taxon>
        <taxon>Pezizomycetes</taxon>
        <taxon>Pezizales</taxon>
        <taxon>Pyronemataceae</taxon>
        <taxon>Sphaerosporella</taxon>
    </lineage>
</organism>
<feature type="region of interest" description="Disordered" evidence="1">
    <location>
        <begin position="1"/>
        <end position="37"/>
    </location>
</feature>
<dbReference type="EMBL" id="VXIS01000077">
    <property type="protein sequence ID" value="KAA8907603.1"/>
    <property type="molecule type" value="Genomic_DNA"/>
</dbReference>
<accession>A0A5J5EYJ0</accession>
<dbReference type="OrthoDB" id="1713174at2759"/>
<protein>
    <recommendedName>
        <fullName evidence="2">DUF8040 domain-containing protein</fullName>
    </recommendedName>
</protein>
<keyword evidence="4" id="KW-1185">Reference proteome</keyword>
<proteinExistence type="predicted"/>
<dbReference type="Pfam" id="PF26138">
    <property type="entry name" value="DUF8040"/>
    <property type="match status" value="1"/>
</dbReference>
<evidence type="ECO:0000256" key="1">
    <source>
        <dbReference type="SAM" id="MobiDB-lite"/>
    </source>
</evidence>
<evidence type="ECO:0000313" key="4">
    <source>
        <dbReference type="Proteomes" id="UP000326924"/>
    </source>
</evidence>
<feature type="domain" description="DUF8040" evidence="2">
    <location>
        <begin position="71"/>
        <end position="151"/>
    </location>
</feature>
<feature type="compositionally biased region" description="Polar residues" evidence="1">
    <location>
        <begin position="1"/>
        <end position="19"/>
    </location>
</feature>
<reference evidence="3 4" key="1">
    <citation type="submission" date="2019-09" db="EMBL/GenBank/DDBJ databases">
        <title>Draft genome of the ectomycorrhizal ascomycete Sphaerosporella brunnea.</title>
        <authorList>
            <consortium name="DOE Joint Genome Institute"/>
            <person name="Benucci G.M."/>
            <person name="Marozzi G."/>
            <person name="Antonielli L."/>
            <person name="Sanchez S."/>
            <person name="Marco P."/>
            <person name="Wang X."/>
            <person name="Falini L.B."/>
            <person name="Barry K."/>
            <person name="Haridas S."/>
            <person name="Lipzen A."/>
            <person name="Labutti K."/>
            <person name="Grigoriev I.V."/>
            <person name="Murat C."/>
            <person name="Martin F."/>
            <person name="Albertini E."/>
            <person name="Donnini D."/>
            <person name="Bonito G."/>
        </authorList>
    </citation>
    <scope>NUCLEOTIDE SEQUENCE [LARGE SCALE GENOMIC DNA]</scope>
    <source>
        <strain evidence="3 4">Sb_GMNB300</strain>
    </source>
</reference>
<gene>
    <name evidence="3" type="ORF">FN846DRAFT_1012413</name>
</gene>
<feature type="compositionally biased region" description="Acidic residues" evidence="1">
    <location>
        <begin position="28"/>
        <end position="37"/>
    </location>
</feature>
<comment type="caution">
    <text evidence="3">The sequence shown here is derived from an EMBL/GenBank/DDBJ whole genome shotgun (WGS) entry which is preliminary data.</text>
</comment>
<name>A0A5J5EYJ0_9PEZI</name>
<dbReference type="InterPro" id="IPR058353">
    <property type="entry name" value="DUF8040"/>
</dbReference>
<dbReference type="InParanoid" id="A0A5J5EYJ0"/>